<dbReference type="STRING" id="1903181.BTN85_1686"/>
<dbReference type="InParanoid" id="A0A1Q6DXS7"/>
<dbReference type="Pfam" id="PF09999">
    <property type="entry name" value="DUF2240"/>
    <property type="match status" value="1"/>
</dbReference>
<dbReference type="AlphaFoldDB" id="A0A1Q6DXS7"/>
<proteinExistence type="predicted"/>
<gene>
    <name evidence="1" type="ORF">BTN85_1686</name>
</gene>
<evidence type="ECO:0000313" key="1">
    <source>
        <dbReference type="EMBL" id="OKY79179.1"/>
    </source>
</evidence>
<organism evidence="1 2">
    <name type="scientific">Methanohalarchaeum thermophilum</name>
    <dbReference type="NCBI Taxonomy" id="1903181"/>
    <lineage>
        <taxon>Archaea</taxon>
        <taxon>Methanobacteriati</taxon>
        <taxon>Methanobacteriota</taxon>
        <taxon>Methanonatronarchaeia</taxon>
        <taxon>Methanonatronarchaeales</taxon>
        <taxon>Methanonatronarchaeaceae</taxon>
        <taxon>Candidatus Methanohalarchaeum</taxon>
    </lineage>
</organism>
<keyword evidence="2" id="KW-1185">Reference proteome</keyword>
<reference evidence="1" key="1">
    <citation type="submission" date="2016-12" db="EMBL/GenBank/DDBJ databases">
        <title>Discovery of methanogenic haloarchaea.</title>
        <authorList>
            <person name="Sorokin D.Y."/>
            <person name="Makarova K.S."/>
            <person name="Abbas B."/>
            <person name="Ferrer M."/>
            <person name="Golyshin P.N."/>
        </authorList>
    </citation>
    <scope>NUCLEOTIDE SEQUENCE [LARGE SCALE GENOMIC DNA]</scope>
    <source>
        <strain evidence="1">HMET1</strain>
    </source>
</reference>
<comment type="caution">
    <text evidence="1">The sequence shown here is derived from an EMBL/GenBank/DDBJ whole genome shotgun (WGS) entry which is preliminary data.</text>
</comment>
<name>A0A1Q6DXS7_METT1</name>
<accession>A0A1Q6DXS7</accession>
<sequence length="164" mass="19088">MSLVDHVDEDILKALIVPFNRKGVEELNKKEFLFAYSLDLDWFSFEESKELLKYGLNNAILEKEKNKVRLNSEIEEIDVHHAFEPSEGLIERVKSENNSLFQEIIERIRKEKGIGKKKIFSSINDIQEELDKLVDVETAGLVLCEELDVEVNDLREQKIKALKK</sequence>
<dbReference type="EMBL" id="MSDW01000001">
    <property type="protein sequence ID" value="OKY79179.1"/>
    <property type="molecule type" value="Genomic_DNA"/>
</dbReference>
<protein>
    <submittedName>
        <fullName evidence="1">HTH domain homologous to N-terminal domain of RPA1 protein family</fullName>
    </submittedName>
</protein>
<evidence type="ECO:0000313" key="2">
    <source>
        <dbReference type="Proteomes" id="UP000185744"/>
    </source>
</evidence>
<dbReference type="InterPro" id="IPR018716">
    <property type="entry name" value="DUF2240"/>
</dbReference>
<dbReference type="Proteomes" id="UP000185744">
    <property type="component" value="Unassembled WGS sequence"/>
</dbReference>